<accession>A0ABQ0BLV0</accession>
<evidence type="ECO:0000313" key="5">
    <source>
        <dbReference type="EMBL" id="GAA6497511.1"/>
    </source>
</evidence>
<dbReference type="InterPro" id="IPR053142">
    <property type="entry name" value="PchR_regulatory_protein"/>
</dbReference>
<evidence type="ECO:0000259" key="4">
    <source>
        <dbReference type="PROSITE" id="PS01124"/>
    </source>
</evidence>
<evidence type="ECO:0000313" key="6">
    <source>
        <dbReference type="Proteomes" id="UP001600941"/>
    </source>
</evidence>
<dbReference type="SMART" id="SM00342">
    <property type="entry name" value="HTH_ARAC"/>
    <property type="match status" value="1"/>
</dbReference>
<dbReference type="PANTHER" id="PTHR47893:SF1">
    <property type="entry name" value="REGULATORY PROTEIN PCHR"/>
    <property type="match status" value="1"/>
</dbReference>
<dbReference type="InterPro" id="IPR018062">
    <property type="entry name" value="HTH_AraC-typ_CS"/>
</dbReference>
<dbReference type="InterPro" id="IPR020449">
    <property type="entry name" value="Tscrpt_reg_AraC-type_HTH"/>
</dbReference>
<protein>
    <submittedName>
        <fullName evidence="5">AraC family transcriptional regulator</fullName>
    </submittedName>
</protein>
<evidence type="ECO:0000256" key="3">
    <source>
        <dbReference type="ARBA" id="ARBA00023163"/>
    </source>
</evidence>
<gene>
    <name evidence="5" type="ORF">K340107D12_03270</name>
</gene>
<dbReference type="InterPro" id="IPR018060">
    <property type="entry name" value="HTH_AraC"/>
</dbReference>
<keyword evidence="1" id="KW-0805">Transcription regulation</keyword>
<organism evidence="5 6">
    <name type="scientific">Blautia parvula</name>
    <dbReference type="NCBI Taxonomy" id="2877527"/>
    <lineage>
        <taxon>Bacteria</taxon>
        <taxon>Bacillati</taxon>
        <taxon>Bacillota</taxon>
        <taxon>Clostridia</taxon>
        <taxon>Lachnospirales</taxon>
        <taxon>Lachnospiraceae</taxon>
        <taxon>Blautia</taxon>
    </lineage>
</organism>
<keyword evidence="6" id="KW-1185">Reference proteome</keyword>
<comment type="caution">
    <text evidence="5">The sequence shown here is derived from an EMBL/GenBank/DDBJ whole genome shotgun (WGS) entry which is preliminary data.</text>
</comment>
<dbReference type="Pfam" id="PF12833">
    <property type="entry name" value="HTH_18"/>
    <property type="match status" value="1"/>
</dbReference>
<evidence type="ECO:0000256" key="1">
    <source>
        <dbReference type="ARBA" id="ARBA00023015"/>
    </source>
</evidence>
<dbReference type="PANTHER" id="PTHR47893">
    <property type="entry name" value="REGULATORY PROTEIN PCHR"/>
    <property type="match status" value="1"/>
</dbReference>
<evidence type="ECO:0000256" key="2">
    <source>
        <dbReference type="ARBA" id="ARBA00023125"/>
    </source>
</evidence>
<dbReference type="SUPFAM" id="SSF46689">
    <property type="entry name" value="Homeodomain-like"/>
    <property type="match status" value="2"/>
</dbReference>
<proteinExistence type="predicted"/>
<dbReference type="RefSeq" id="WP_390422818.1">
    <property type="nucleotide sequence ID" value="NZ_BAABZQ010000001.1"/>
</dbReference>
<sequence>MENMIDDFYVTQFAERGFIPAPSNLDYCEVGTTWQLNDKIGTGTFWIYSKQNLFDIKIHDFYLNEDTILDFNWPECLSIMQFDSISGEELSPYHRLEVGSVKSFIGGYSTYKVLIHKKIPIRTVGIEIMPAYYEDYLKEQYPDEYANPLKAFEAIGQTMDFPEMSRLLKQVEVYRGSGISAALFYEGKVAEAISLIVERSRLLQQKKEARKKLSVQDVQQLENLTMYLNDHCIQDIPLEQIVRISCMSARKLQTAFKEYHGCTITEYIQQRRMSQAEALLAKTDLTIKQVAQSVGYTSASRFAELFRKSTGLLPIEYRKTAQRK</sequence>
<keyword evidence="3" id="KW-0804">Transcription</keyword>
<dbReference type="PROSITE" id="PS01124">
    <property type="entry name" value="HTH_ARAC_FAMILY_2"/>
    <property type="match status" value="1"/>
</dbReference>
<keyword evidence="2" id="KW-0238">DNA-binding</keyword>
<dbReference type="InterPro" id="IPR009057">
    <property type="entry name" value="Homeodomain-like_sf"/>
</dbReference>
<dbReference type="PROSITE" id="PS00041">
    <property type="entry name" value="HTH_ARAC_FAMILY_1"/>
    <property type="match status" value="1"/>
</dbReference>
<dbReference type="EMBL" id="BAABZQ010000001">
    <property type="protein sequence ID" value="GAA6497511.1"/>
    <property type="molecule type" value="Genomic_DNA"/>
</dbReference>
<dbReference type="Gene3D" id="1.10.10.60">
    <property type="entry name" value="Homeodomain-like"/>
    <property type="match status" value="2"/>
</dbReference>
<dbReference type="Proteomes" id="UP001600941">
    <property type="component" value="Unassembled WGS sequence"/>
</dbReference>
<dbReference type="PRINTS" id="PR00032">
    <property type="entry name" value="HTHARAC"/>
</dbReference>
<reference evidence="5 6" key="1">
    <citation type="submission" date="2024-04" db="EMBL/GenBank/DDBJ databases">
        <title>Defined microbial consortia suppress multidrug-resistant proinflammatory Enterobacteriaceae via ecological control.</title>
        <authorList>
            <person name="Furuichi M."/>
            <person name="Kawaguchi T."/>
            <person name="Pust M."/>
            <person name="Yasuma K."/>
            <person name="Plichta D."/>
            <person name="Hasegawa N."/>
            <person name="Ohya T."/>
            <person name="Bhattarai S."/>
            <person name="Sasajima S."/>
            <person name="Aoto Y."/>
            <person name="Tuganbaev T."/>
            <person name="Yaginuma M."/>
            <person name="Ueda M."/>
            <person name="Okahashi N."/>
            <person name="Amafuji K."/>
            <person name="Kiridooshi Y."/>
            <person name="Sugita K."/>
            <person name="Strazar M."/>
            <person name="Skelly A."/>
            <person name="Suda W."/>
            <person name="Hattori M."/>
            <person name="Nakamoto N."/>
            <person name="Caballero S."/>
            <person name="Norman J."/>
            <person name="Olle B."/>
            <person name="Tanoue T."/>
            <person name="Arita M."/>
            <person name="Bucci V."/>
            <person name="Atarashi K."/>
            <person name="Xavier R."/>
            <person name="Honda K."/>
        </authorList>
    </citation>
    <scope>NUCLEOTIDE SEQUENCE [LARGE SCALE GENOMIC DNA]</scope>
    <source>
        <strain evidence="6">k34-0107-D12</strain>
    </source>
</reference>
<feature type="domain" description="HTH araC/xylS-type" evidence="4">
    <location>
        <begin position="222"/>
        <end position="320"/>
    </location>
</feature>
<name>A0ABQ0BLV0_9FIRM</name>